<dbReference type="Gene3D" id="3.40.50.1820">
    <property type="entry name" value="alpha/beta hydrolase"/>
    <property type="match status" value="1"/>
</dbReference>
<sequence>MVLALILGGCADPGRHADASRHADELAQPAHLKRELIKTDSFILTGFYRITRPDLPLTLYIEGDGKAWATRSQPSTDPTPYKALGLALAASDPAANVVYLARPCQFTPIPDNPRCDVTYWTDKRFAEEVVVAMNQAVTHYVAVGQQVNLVGYSGGGALAVLIAARRHDVASIRTVAGNLDHAEVNRLHRVTPMPASLNAIDVARQVASIPQIHFSGAEDSVVPPSIAQRFVEASGARCATLYVVPGMTHESEWAQRWPELLAKTPVCARTP</sequence>
<accession>A0A0C2I4P5</accession>
<reference evidence="1 2" key="1">
    <citation type="submission" date="2015-01" db="EMBL/GenBank/DDBJ databases">
        <title>Complete genome of Pseudomonas batumici UCM B-321 producer of the batumin antibiotic with strong antistaphilococcal and potential anticancer activity.</title>
        <authorList>
            <person name="Klochko V.V."/>
            <person name="Zelena L.B."/>
            <person name="Elena K.A."/>
            <person name="Reva O.N."/>
        </authorList>
    </citation>
    <scope>NUCLEOTIDE SEQUENCE [LARGE SCALE GENOMIC DNA]</scope>
    <source>
        <strain evidence="1 2">UCM B-321</strain>
    </source>
</reference>
<gene>
    <name evidence="1" type="ORF">UCMB321_4260</name>
</gene>
<organism evidence="1 2">
    <name type="scientific">Pseudomonas batumici</name>
    <dbReference type="NCBI Taxonomy" id="226910"/>
    <lineage>
        <taxon>Bacteria</taxon>
        <taxon>Pseudomonadati</taxon>
        <taxon>Pseudomonadota</taxon>
        <taxon>Gammaproteobacteria</taxon>
        <taxon>Pseudomonadales</taxon>
        <taxon>Pseudomonadaceae</taxon>
        <taxon>Pseudomonas</taxon>
    </lineage>
</organism>
<dbReference type="Proteomes" id="UP000031535">
    <property type="component" value="Unassembled WGS sequence"/>
</dbReference>
<comment type="caution">
    <text evidence="1">The sequence shown here is derived from an EMBL/GenBank/DDBJ whole genome shotgun (WGS) entry which is preliminary data.</text>
</comment>
<evidence type="ECO:0000313" key="2">
    <source>
        <dbReference type="Proteomes" id="UP000031535"/>
    </source>
</evidence>
<dbReference type="EMBL" id="JXDG01000057">
    <property type="protein sequence ID" value="KIH81955.1"/>
    <property type="molecule type" value="Genomic_DNA"/>
</dbReference>
<keyword evidence="2" id="KW-1185">Reference proteome</keyword>
<dbReference type="STRING" id="226910.UCMB321_4260"/>
<dbReference type="SUPFAM" id="SSF53474">
    <property type="entry name" value="alpha/beta-Hydrolases"/>
    <property type="match status" value="1"/>
</dbReference>
<protein>
    <recommendedName>
        <fullName evidence="3">Alpha/beta hydrolase</fullName>
    </recommendedName>
</protein>
<dbReference type="AlphaFoldDB" id="A0A0C2I4P5"/>
<evidence type="ECO:0008006" key="3">
    <source>
        <dbReference type="Google" id="ProtNLM"/>
    </source>
</evidence>
<dbReference type="InterPro" id="IPR029058">
    <property type="entry name" value="AB_hydrolase_fold"/>
</dbReference>
<name>A0A0C2I4P5_9PSED</name>
<evidence type="ECO:0000313" key="1">
    <source>
        <dbReference type="EMBL" id="KIH81955.1"/>
    </source>
</evidence>
<proteinExistence type="predicted"/>
<dbReference type="PATRIC" id="fig|226910.6.peg.4252"/>